<reference evidence="3 4" key="1">
    <citation type="journal article" date="2014" name="Front. Genet.">
        <title>Genome and metabolic network of "Candidatus Phaeomarinobacter ectocarpi" Ec32, a new candidate genus of Alphaproteobacteria frequently associated with brown algae.</title>
        <authorList>
            <person name="Dittami S.M."/>
            <person name="Barbeyron T."/>
            <person name="Boyen C."/>
            <person name="Cambefort J."/>
            <person name="Collet G."/>
            <person name="Delage L."/>
            <person name="Gobet A."/>
            <person name="Groisillier A."/>
            <person name="Leblanc C."/>
            <person name="Michel G."/>
            <person name="Scornet D."/>
            <person name="Siegel A."/>
            <person name="Tapia J.E."/>
            <person name="Tonon T."/>
        </authorList>
    </citation>
    <scope>NUCLEOTIDE SEQUENCE [LARGE SCALE GENOMIC DNA]</scope>
    <source>
        <strain evidence="3 4">Ec32</strain>
    </source>
</reference>
<evidence type="ECO:0000256" key="1">
    <source>
        <dbReference type="SAM" id="Phobius"/>
    </source>
</evidence>
<keyword evidence="1" id="KW-1133">Transmembrane helix</keyword>
<protein>
    <submittedName>
        <fullName evidence="3">Similar to TadZ/CpaE, associated with Flp pilus assembly</fullName>
    </submittedName>
</protein>
<evidence type="ECO:0000313" key="3">
    <source>
        <dbReference type="EMBL" id="CDO59917.1"/>
    </source>
</evidence>
<dbReference type="RefSeq" id="WP_043948078.1">
    <property type="nucleotide sequence ID" value="NZ_HG966617.1"/>
</dbReference>
<dbReference type="Pfam" id="PF07811">
    <property type="entry name" value="TadE"/>
    <property type="match status" value="1"/>
</dbReference>
<dbReference type="EMBL" id="HG966617">
    <property type="protein sequence ID" value="CDO59917.1"/>
    <property type="molecule type" value="Genomic_DNA"/>
</dbReference>
<name>X5MD62_9HYPH</name>
<accession>X5MD62</accession>
<evidence type="ECO:0000259" key="2">
    <source>
        <dbReference type="Pfam" id="PF07811"/>
    </source>
</evidence>
<dbReference type="STRING" id="1458461.BN1012_Phect1703"/>
<dbReference type="KEGG" id="pect:BN1012_Phect1703"/>
<feature type="transmembrane region" description="Helical" evidence="1">
    <location>
        <begin position="21"/>
        <end position="44"/>
    </location>
</feature>
<evidence type="ECO:0000313" key="4">
    <source>
        <dbReference type="Proteomes" id="UP000032160"/>
    </source>
</evidence>
<proteinExistence type="predicted"/>
<organism evidence="3 4">
    <name type="scientific">Candidatus Phaeomarinibacter ectocarpi</name>
    <dbReference type="NCBI Taxonomy" id="1458461"/>
    <lineage>
        <taxon>Bacteria</taxon>
        <taxon>Pseudomonadati</taxon>
        <taxon>Pseudomonadota</taxon>
        <taxon>Alphaproteobacteria</taxon>
        <taxon>Hyphomicrobiales</taxon>
        <taxon>Parvibaculaceae</taxon>
        <taxon>Candidatus Phaeomarinibacter</taxon>
    </lineage>
</organism>
<keyword evidence="1" id="KW-0812">Transmembrane</keyword>
<keyword evidence="4" id="KW-1185">Reference proteome</keyword>
<dbReference type="HOGENOM" id="CLU_111553_0_0_5"/>
<dbReference type="Proteomes" id="UP000032160">
    <property type="component" value="Chromosome I"/>
</dbReference>
<keyword evidence="1" id="KW-0472">Membrane</keyword>
<dbReference type="AlphaFoldDB" id="X5MD62"/>
<dbReference type="OrthoDB" id="7990385at2"/>
<gene>
    <name evidence="3" type="ORF">BN1012_Phect1703</name>
</gene>
<dbReference type="InterPro" id="IPR012495">
    <property type="entry name" value="TadE-like_dom"/>
</dbReference>
<sequence length="187" mass="20521">MNPVRTITPARLFLRRFNRENRGAAAVEFALLALPFFGMLFAMLEATAVFFASVSLETGAAEAARLVRTGQVQLQGLTKEQIRTRICDAMFMGCDARMQLDVRRFDSFTNVDFTDPLTADGDLRTDLLFQPGAPGDIVLVRVFYVWNIATPMIGDAMSNMAGGQRLIVSSAAFRNEPFNNATLGGGK</sequence>
<feature type="domain" description="TadE-like" evidence="2">
    <location>
        <begin position="23"/>
        <end position="65"/>
    </location>
</feature>